<feature type="transmembrane region" description="Helical" evidence="2">
    <location>
        <begin position="104"/>
        <end position="133"/>
    </location>
</feature>
<evidence type="ECO:0000256" key="2">
    <source>
        <dbReference type="SAM" id="Phobius"/>
    </source>
</evidence>
<keyword evidence="2" id="KW-0812">Transmembrane</keyword>
<accession>A0A081R2D9</accession>
<reference evidence="3 4" key="1">
    <citation type="submission" date="2014-02" db="EMBL/GenBank/DDBJ databases">
        <title>Whole genome sequence of Sphingobium chlorophenolicum NBRC 16172.</title>
        <authorList>
            <person name="Gan H.M."/>
            <person name="Gan H.Y."/>
            <person name="Chew T.H."/>
            <person name="Savka M.A."/>
        </authorList>
    </citation>
    <scope>NUCLEOTIDE SEQUENCE [LARGE SCALE GENOMIC DNA]</scope>
    <source>
        <strain evidence="3 4">NBRC 16172</strain>
    </source>
</reference>
<evidence type="ECO:0000313" key="3">
    <source>
        <dbReference type="EMBL" id="KEQ49362.1"/>
    </source>
</evidence>
<organism evidence="3 4">
    <name type="scientific">Sphingobium chlorophenolicum</name>
    <dbReference type="NCBI Taxonomy" id="46429"/>
    <lineage>
        <taxon>Bacteria</taxon>
        <taxon>Pseudomonadati</taxon>
        <taxon>Pseudomonadota</taxon>
        <taxon>Alphaproteobacteria</taxon>
        <taxon>Sphingomonadales</taxon>
        <taxon>Sphingomonadaceae</taxon>
        <taxon>Sphingobium</taxon>
    </lineage>
</organism>
<proteinExistence type="predicted"/>
<dbReference type="Proteomes" id="UP000028411">
    <property type="component" value="Unassembled WGS sequence"/>
</dbReference>
<protein>
    <submittedName>
        <fullName evidence="3">Uncharacterized protein</fullName>
    </submittedName>
</protein>
<name>A0A081R2D9_SPHCR</name>
<comment type="caution">
    <text evidence="3">The sequence shown here is derived from an EMBL/GenBank/DDBJ whole genome shotgun (WGS) entry which is preliminary data.</text>
</comment>
<dbReference type="AlphaFoldDB" id="A0A081R2D9"/>
<evidence type="ECO:0000256" key="1">
    <source>
        <dbReference type="SAM" id="MobiDB-lite"/>
    </source>
</evidence>
<feature type="region of interest" description="Disordered" evidence="1">
    <location>
        <begin position="62"/>
        <end position="92"/>
    </location>
</feature>
<sequence>MLKRMAEAEQEQQQRTFGPCAQRSGAGRSDQHQRVDLELLHPEVVDRLAQREESAEEIGCDIAGGRQPFGRASDQPLDRVADPQQRATGEREDQLGIGAEKFGVAMVVAIAGAVLLFARAVAPGAVVVAGMFIGSDPLAHPHLQLAKRSAHLLFGGFAAIIFDPDRPAGAGACLDHAGQGAQRIADRARPTFVVDPRHLPDRMAVALGDFGTCGAHHFAQPWQRQLGGIEMDAQRRWRVAVETDHMRPLDTFAL</sequence>
<feature type="region of interest" description="Disordered" evidence="1">
    <location>
        <begin position="1"/>
        <end position="35"/>
    </location>
</feature>
<evidence type="ECO:0000313" key="4">
    <source>
        <dbReference type="Proteomes" id="UP000028411"/>
    </source>
</evidence>
<keyword evidence="2" id="KW-1133">Transmembrane helix</keyword>
<keyword evidence="2" id="KW-0472">Membrane</keyword>
<gene>
    <name evidence="3" type="ORF">BV95_04532</name>
</gene>
<dbReference type="EMBL" id="JFHR01000122">
    <property type="protein sequence ID" value="KEQ49362.1"/>
    <property type="molecule type" value="Genomic_DNA"/>
</dbReference>